<evidence type="ECO:0000313" key="1">
    <source>
        <dbReference type="EMBL" id="CAD8169273.1"/>
    </source>
</evidence>
<protein>
    <submittedName>
        <fullName evidence="1">Uncharacterized protein</fullName>
    </submittedName>
</protein>
<evidence type="ECO:0000313" key="2">
    <source>
        <dbReference type="Proteomes" id="UP000689195"/>
    </source>
</evidence>
<reference evidence="1" key="1">
    <citation type="submission" date="2021-01" db="EMBL/GenBank/DDBJ databases">
        <authorList>
            <consortium name="Genoscope - CEA"/>
            <person name="William W."/>
        </authorList>
    </citation>
    <scope>NUCLEOTIDE SEQUENCE</scope>
</reference>
<name>A0A8S1UYK2_9CILI</name>
<keyword evidence="2" id="KW-1185">Reference proteome</keyword>
<sequence length="92" mass="11153">MEILLNVNQKKNNQLSIESVEEPLNKLLQKADKYIDLNKFIDQRKNLQNIRRIKRILQKTLNFEQQIKLIMDLFYYCTNSKKENENLIKSIR</sequence>
<comment type="caution">
    <text evidence="1">The sequence shown here is derived from an EMBL/GenBank/DDBJ whole genome shotgun (WGS) entry which is preliminary data.</text>
</comment>
<accession>A0A8S1UYK2</accession>
<dbReference type="AlphaFoldDB" id="A0A8S1UYK2"/>
<organism evidence="1 2">
    <name type="scientific">Paramecium pentaurelia</name>
    <dbReference type="NCBI Taxonomy" id="43138"/>
    <lineage>
        <taxon>Eukaryota</taxon>
        <taxon>Sar</taxon>
        <taxon>Alveolata</taxon>
        <taxon>Ciliophora</taxon>
        <taxon>Intramacronucleata</taxon>
        <taxon>Oligohymenophorea</taxon>
        <taxon>Peniculida</taxon>
        <taxon>Parameciidae</taxon>
        <taxon>Paramecium</taxon>
    </lineage>
</organism>
<dbReference type="Proteomes" id="UP000689195">
    <property type="component" value="Unassembled WGS sequence"/>
</dbReference>
<gene>
    <name evidence="1" type="ORF">PPENT_87.1.T0500249</name>
</gene>
<dbReference type="EMBL" id="CAJJDO010000050">
    <property type="protein sequence ID" value="CAD8169273.1"/>
    <property type="molecule type" value="Genomic_DNA"/>
</dbReference>
<proteinExistence type="predicted"/>